<dbReference type="Gene3D" id="2.60.110.10">
    <property type="entry name" value="Thaumatin"/>
    <property type="match status" value="1"/>
</dbReference>
<protein>
    <recommendedName>
        <fullName evidence="3">GH64 domain-containing protein</fullName>
    </recommendedName>
</protein>
<dbReference type="InterPro" id="IPR037176">
    <property type="entry name" value="Osmotin/thaumatin-like_sf"/>
</dbReference>
<dbReference type="AlphaFoldDB" id="A0A7H8QSD6"/>
<evidence type="ECO:0000313" key="4">
    <source>
        <dbReference type="EMBL" id="QKX56897.1"/>
    </source>
</evidence>
<dbReference type="PANTHER" id="PTHR38165">
    <property type="match status" value="1"/>
</dbReference>
<proteinExistence type="predicted"/>
<dbReference type="EMBL" id="CP055899">
    <property type="protein sequence ID" value="QKX56897.1"/>
    <property type="molecule type" value="Genomic_DNA"/>
</dbReference>
<dbReference type="InterPro" id="IPR032477">
    <property type="entry name" value="Glyco_hydro_64"/>
</dbReference>
<reference evidence="5" key="1">
    <citation type="submission" date="2020-06" db="EMBL/GenBank/DDBJ databases">
        <title>A chromosome-scale genome assembly of Talaromyces rugulosus W13939.</title>
        <authorList>
            <person name="Wang B."/>
            <person name="Guo L."/>
            <person name="Ye K."/>
            <person name="Wang L."/>
        </authorList>
    </citation>
    <scope>NUCLEOTIDE SEQUENCE [LARGE SCALE GENOMIC DNA]</scope>
    <source>
        <strain evidence="5">W13939</strain>
    </source>
</reference>
<evidence type="ECO:0000256" key="2">
    <source>
        <dbReference type="SAM" id="SignalP"/>
    </source>
</evidence>
<dbReference type="Proteomes" id="UP000509510">
    <property type="component" value="Chromosome II"/>
</dbReference>
<feature type="domain" description="GH64" evidence="3">
    <location>
        <begin position="59"/>
        <end position="441"/>
    </location>
</feature>
<dbReference type="Pfam" id="PF16483">
    <property type="entry name" value="Glyco_hydro_64"/>
    <property type="match status" value="1"/>
</dbReference>
<evidence type="ECO:0000259" key="3">
    <source>
        <dbReference type="PROSITE" id="PS52006"/>
    </source>
</evidence>
<dbReference type="OrthoDB" id="5290283at2759"/>
<dbReference type="PROSITE" id="PS52006">
    <property type="entry name" value="GH64"/>
    <property type="match status" value="1"/>
</dbReference>
<dbReference type="GeneID" id="55991507"/>
<dbReference type="KEGG" id="trg:TRUGW13939_04005"/>
<keyword evidence="2" id="KW-0732">Signal</keyword>
<feature type="signal peptide" evidence="2">
    <location>
        <begin position="1"/>
        <end position="23"/>
    </location>
</feature>
<dbReference type="PANTHER" id="PTHR38165:SF1">
    <property type="entry name" value="GLUCANASE B"/>
    <property type="match status" value="1"/>
</dbReference>
<accession>A0A7H8QSD6</accession>
<sequence length="444" mass="46937">MFGLQNWALALTAALSVVQQTVARPTEVHPGSAKDIVLNSHDTLNGTTGGVFNTPNAGNSTGGFKITVTNNIASGLKCYVTGQDPNKNKAPAMLQNDGTWYYPTSSGEVGTPQPITADVGIPMNDKGQTTDIQIPGYLISARVWFAVGDLQFFAIANADGTYSVAQPSESNTADPSAGVSWGFIEFDYEEESGLYANISYVDFVGLPLGMSLTNSTGAVQTALGLPSTAVTSICGDLKTQAGKDGKPWDKLCQSINGTTLRVLSPYTYMMVPGNTGFDDYFSDYVDKVWEQYSSTGLTILPQNGNPNATCTVSGETLDCPGDNKNYTKPSSADIFGCNTGPLTVDNDVDTAIHKAAVPRLCAAFHRATFLLDGGDVQPSLGAKSYYTADVGNFYSQIIHKYEVDGKGYAFSYDDVNPEGNENASGSVSSKSPTLMTVTVGGPTE</sequence>
<name>A0A7H8QSD6_TALRU</name>
<dbReference type="InterPro" id="IPR037398">
    <property type="entry name" value="Glyco_hydro_64_fam"/>
</dbReference>
<dbReference type="Gene3D" id="3.30.920.50">
    <property type="entry name" value="Beta-1,3-glucanase, C-terminal domain"/>
    <property type="match status" value="1"/>
</dbReference>
<dbReference type="RefSeq" id="XP_035343075.1">
    <property type="nucleotide sequence ID" value="XM_035487182.1"/>
</dbReference>
<evidence type="ECO:0000256" key="1">
    <source>
        <dbReference type="SAM" id="MobiDB-lite"/>
    </source>
</evidence>
<organism evidence="4 5">
    <name type="scientific">Talaromyces rugulosus</name>
    <name type="common">Penicillium rugulosum</name>
    <dbReference type="NCBI Taxonomy" id="121627"/>
    <lineage>
        <taxon>Eukaryota</taxon>
        <taxon>Fungi</taxon>
        <taxon>Dikarya</taxon>
        <taxon>Ascomycota</taxon>
        <taxon>Pezizomycotina</taxon>
        <taxon>Eurotiomycetes</taxon>
        <taxon>Eurotiomycetidae</taxon>
        <taxon>Eurotiales</taxon>
        <taxon>Trichocomaceae</taxon>
        <taxon>Talaromyces</taxon>
        <taxon>Talaromyces sect. Islandici</taxon>
    </lineage>
</organism>
<feature type="compositionally biased region" description="Polar residues" evidence="1">
    <location>
        <begin position="419"/>
        <end position="436"/>
    </location>
</feature>
<dbReference type="InterPro" id="IPR042517">
    <property type="entry name" value="Glyco_hydro_64_N_2"/>
</dbReference>
<keyword evidence="5" id="KW-1185">Reference proteome</keyword>
<feature type="region of interest" description="Disordered" evidence="1">
    <location>
        <begin position="419"/>
        <end position="444"/>
    </location>
</feature>
<evidence type="ECO:0000313" key="5">
    <source>
        <dbReference type="Proteomes" id="UP000509510"/>
    </source>
</evidence>
<feature type="chain" id="PRO_5028940213" description="GH64 domain-containing protein" evidence="2">
    <location>
        <begin position="24"/>
        <end position="444"/>
    </location>
</feature>
<gene>
    <name evidence="4" type="ORF">TRUGW13939_04005</name>
</gene>